<name>A0ACB8EZ43_9SAUR</name>
<proteinExistence type="predicted"/>
<evidence type="ECO:0000313" key="2">
    <source>
        <dbReference type="Proteomes" id="UP000827872"/>
    </source>
</evidence>
<reference evidence="1" key="1">
    <citation type="submission" date="2021-08" db="EMBL/GenBank/DDBJ databases">
        <title>The first chromosome-level gecko genome reveals the dynamic sex chromosomes of Neotropical dwarf geckos (Sphaerodactylidae: Sphaerodactylus).</title>
        <authorList>
            <person name="Pinto B.J."/>
            <person name="Keating S.E."/>
            <person name="Gamble T."/>
        </authorList>
    </citation>
    <scope>NUCLEOTIDE SEQUENCE</scope>
    <source>
        <strain evidence="1">TG3544</strain>
    </source>
</reference>
<dbReference type="Proteomes" id="UP000827872">
    <property type="component" value="Linkage Group LG12"/>
</dbReference>
<sequence length="262" mass="28694">MAGPLRWLRQLPPLLHYSALGMARSSLQAAQNMRGPVLNDCSQNKTWQMLQARHLAAKKTKVKGKGQARVNINTALVEDIINLEEVNEEMQAVVEALKEEFGKNVSIRTSPGALDHIVVTTEDGKFPLNQLGQVSLKPPQLILVNMSNFPESTAAAIKAIRESGMDLNPEADGPIIRVPIPKVTREHREKLTTLPNSSPTSAGASPYESSQVKAINQTAKKAKSTVSEDTIKLIEKQIQQMTDDTSDEMDRLLAAKTKDLLG</sequence>
<evidence type="ECO:0000313" key="1">
    <source>
        <dbReference type="EMBL" id="KAH7998174.1"/>
    </source>
</evidence>
<accession>A0ACB8EZ43</accession>
<gene>
    <name evidence="1" type="ORF">K3G42_013439</name>
</gene>
<organism evidence="1 2">
    <name type="scientific">Sphaerodactylus townsendi</name>
    <dbReference type="NCBI Taxonomy" id="933632"/>
    <lineage>
        <taxon>Eukaryota</taxon>
        <taxon>Metazoa</taxon>
        <taxon>Chordata</taxon>
        <taxon>Craniata</taxon>
        <taxon>Vertebrata</taxon>
        <taxon>Euteleostomi</taxon>
        <taxon>Lepidosauria</taxon>
        <taxon>Squamata</taxon>
        <taxon>Bifurcata</taxon>
        <taxon>Gekkota</taxon>
        <taxon>Sphaerodactylidae</taxon>
        <taxon>Sphaerodactylus</taxon>
    </lineage>
</organism>
<keyword evidence="2" id="KW-1185">Reference proteome</keyword>
<dbReference type="EMBL" id="CM037625">
    <property type="protein sequence ID" value="KAH7998174.1"/>
    <property type="molecule type" value="Genomic_DNA"/>
</dbReference>
<comment type="caution">
    <text evidence="1">The sequence shown here is derived from an EMBL/GenBank/DDBJ whole genome shotgun (WGS) entry which is preliminary data.</text>
</comment>
<protein>
    <submittedName>
        <fullName evidence="1">Uncharacterized protein</fullName>
    </submittedName>
</protein>